<keyword evidence="3" id="KW-0862">Zinc</keyword>
<dbReference type="PROSITE" id="PS51792">
    <property type="entry name" value="YIPPEE"/>
    <property type="match status" value="1"/>
</dbReference>
<evidence type="ECO:0000256" key="4">
    <source>
        <dbReference type="RuleBase" id="RU110713"/>
    </source>
</evidence>
<evidence type="ECO:0000256" key="2">
    <source>
        <dbReference type="ARBA" id="ARBA00022723"/>
    </source>
</evidence>
<dbReference type="InterPro" id="IPR004910">
    <property type="entry name" value="Yippee/Mis18/Cereblon"/>
</dbReference>
<protein>
    <recommendedName>
        <fullName evidence="4">Protein yippee-like</fullName>
    </recommendedName>
</protein>
<dbReference type="AlphaFoldDB" id="A0A3L6T5R1"/>
<accession>A0A3L6T5R1</accession>
<dbReference type="GO" id="GO:0046872">
    <property type="term" value="F:metal ion binding"/>
    <property type="evidence" value="ECO:0007669"/>
    <property type="project" value="UniProtKB-KW"/>
</dbReference>
<evidence type="ECO:0000259" key="5">
    <source>
        <dbReference type="PROSITE" id="PS51792"/>
    </source>
</evidence>
<reference evidence="7" key="1">
    <citation type="journal article" date="2019" name="Nat. Commun.">
        <title>The genome of broomcorn millet.</title>
        <authorList>
            <person name="Zou C."/>
            <person name="Miki D."/>
            <person name="Li D."/>
            <person name="Tang Q."/>
            <person name="Xiao L."/>
            <person name="Rajput S."/>
            <person name="Deng P."/>
            <person name="Jia W."/>
            <person name="Huang R."/>
            <person name="Zhang M."/>
            <person name="Sun Y."/>
            <person name="Hu J."/>
            <person name="Fu X."/>
            <person name="Schnable P.S."/>
            <person name="Li F."/>
            <person name="Zhang H."/>
            <person name="Feng B."/>
            <person name="Zhu X."/>
            <person name="Liu R."/>
            <person name="Schnable J.C."/>
            <person name="Zhu J.-K."/>
            <person name="Zhang H."/>
        </authorList>
    </citation>
    <scope>NUCLEOTIDE SEQUENCE [LARGE SCALE GENOMIC DNA]</scope>
</reference>
<evidence type="ECO:0000313" key="6">
    <source>
        <dbReference type="EMBL" id="RLN33502.1"/>
    </source>
</evidence>
<dbReference type="InterPro" id="IPR039058">
    <property type="entry name" value="Yippee_fam"/>
</dbReference>
<dbReference type="PANTHER" id="PTHR13848">
    <property type="entry name" value="PROTEIN YIPPEE-LIKE CG15309-RELATED"/>
    <property type="match status" value="1"/>
</dbReference>
<comment type="similarity">
    <text evidence="1 4">Belongs to the yippee family.</text>
</comment>
<name>A0A3L6T5R1_PANMI</name>
<proteinExistence type="inferred from homology"/>
<dbReference type="EMBL" id="PQIB02000002">
    <property type="protein sequence ID" value="RLN33502.1"/>
    <property type="molecule type" value="Genomic_DNA"/>
</dbReference>
<dbReference type="OrthoDB" id="6407410at2759"/>
<feature type="domain" description="Yippee" evidence="5">
    <location>
        <begin position="58"/>
        <end position="154"/>
    </location>
</feature>
<gene>
    <name evidence="6" type="ORF">C2845_PM03G11610</name>
</gene>
<dbReference type="Proteomes" id="UP000275267">
    <property type="component" value="Unassembled WGS sequence"/>
</dbReference>
<comment type="caution">
    <text evidence="6">The sequence shown here is derived from an EMBL/GenBank/DDBJ whole genome shotgun (WGS) entry which is preliminary data.</text>
</comment>
<sequence>MAIGPNRYLALALRRPRFLGWSGEESGPGRRSIELAGRAVLRGRAMGLLFVESLPGPKVFKCKHCRVDSASPAAIVSKEFRGRHGRAYLFDSVVNVSFGPNEDRQLMTGMHTVNDIYCSCCQRLLGWRYEKAYNEDQKYKEGKYILEKNMMLKE</sequence>
<dbReference type="STRING" id="4540.A0A3L6T5R1"/>
<dbReference type="Pfam" id="PF03226">
    <property type="entry name" value="Yippee-Mis18"/>
    <property type="match status" value="1"/>
</dbReference>
<keyword evidence="2" id="KW-0479">Metal-binding</keyword>
<organism evidence="6 7">
    <name type="scientific">Panicum miliaceum</name>
    <name type="common">Proso millet</name>
    <name type="synonym">Broomcorn millet</name>
    <dbReference type="NCBI Taxonomy" id="4540"/>
    <lineage>
        <taxon>Eukaryota</taxon>
        <taxon>Viridiplantae</taxon>
        <taxon>Streptophyta</taxon>
        <taxon>Embryophyta</taxon>
        <taxon>Tracheophyta</taxon>
        <taxon>Spermatophyta</taxon>
        <taxon>Magnoliopsida</taxon>
        <taxon>Liliopsida</taxon>
        <taxon>Poales</taxon>
        <taxon>Poaceae</taxon>
        <taxon>PACMAD clade</taxon>
        <taxon>Panicoideae</taxon>
        <taxon>Panicodae</taxon>
        <taxon>Paniceae</taxon>
        <taxon>Panicinae</taxon>
        <taxon>Panicum</taxon>
        <taxon>Panicum sect. Panicum</taxon>
    </lineage>
</organism>
<dbReference type="InterPro" id="IPR034751">
    <property type="entry name" value="Yippee"/>
</dbReference>
<evidence type="ECO:0000256" key="3">
    <source>
        <dbReference type="ARBA" id="ARBA00022833"/>
    </source>
</evidence>
<evidence type="ECO:0000256" key="1">
    <source>
        <dbReference type="ARBA" id="ARBA00005613"/>
    </source>
</evidence>
<keyword evidence="7" id="KW-1185">Reference proteome</keyword>
<evidence type="ECO:0000313" key="7">
    <source>
        <dbReference type="Proteomes" id="UP000275267"/>
    </source>
</evidence>